<dbReference type="HAMAP" id="MF_00214">
    <property type="entry name" value="AroD"/>
    <property type="match status" value="1"/>
</dbReference>
<dbReference type="GO" id="GO:0003855">
    <property type="term" value="F:3-dehydroquinate dehydratase activity"/>
    <property type="evidence" value="ECO:0007669"/>
    <property type="project" value="UniProtKB-UniRule"/>
</dbReference>
<dbReference type="EMBL" id="FTNO01000001">
    <property type="protein sequence ID" value="SIQ77498.1"/>
    <property type="molecule type" value="Genomic_DNA"/>
</dbReference>
<evidence type="ECO:0000256" key="4">
    <source>
        <dbReference type="HAMAP-Rule" id="MF_00214"/>
    </source>
</evidence>
<dbReference type="InterPro" id="IPR001381">
    <property type="entry name" value="DHquinase_I"/>
</dbReference>
<feature type="active site" description="Schiff-base intermediate with substrate" evidence="4">
    <location>
        <position position="143"/>
    </location>
</feature>
<comment type="similarity">
    <text evidence="4">Belongs to the type-I 3-dehydroquinase family.</text>
</comment>
<evidence type="ECO:0000256" key="3">
    <source>
        <dbReference type="ARBA" id="ARBA00023270"/>
    </source>
</evidence>
<dbReference type="GO" id="GO:0009423">
    <property type="term" value="P:chorismate biosynthetic process"/>
    <property type="evidence" value="ECO:0007669"/>
    <property type="project" value="UniProtKB-UniRule"/>
</dbReference>
<dbReference type="UniPathway" id="UPA00053">
    <property type="reaction ID" value="UER00086"/>
</dbReference>
<comment type="pathway">
    <text evidence="4">Metabolic intermediate biosynthesis; chorismate biosynthesis; chorismate from D-erythrose 4-phosphate and phosphoenolpyruvate: step 3/7.</text>
</comment>
<proteinExistence type="inferred from homology"/>
<dbReference type="Gene3D" id="3.20.20.70">
    <property type="entry name" value="Aldolase class I"/>
    <property type="match status" value="1"/>
</dbReference>
<feature type="active site" description="Proton donor/acceptor" evidence="4">
    <location>
        <position position="117"/>
    </location>
</feature>
<comment type="catalytic activity">
    <reaction evidence="1 4">
        <text>3-dehydroquinate = 3-dehydroshikimate + H2O</text>
        <dbReference type="Rhea" id="RHEA:21096"/>
        <dbReference type="ChEBI" id="CHEBI:15377"/>
        <dbReference type="ChEBI" id="CHEBI:16630"/>
        <dbReference type="ChEBI" id="CHEBI:32364"/>
        <dbReference type="EC" id="4.2.1.10"/>
    </reaction>
</comment>
<keyword evidence="4" id="KW-0057">Aromatic amino acid biosynthesis</keyword>
<comment type="caution">
    <text evidence="4">Lacks conserved residue(s) required for the propagation of feature annotation.</text>
</comment>
<reference evidence="6" key="1">
    <citation type="submission" date="2017-01" db="EMBL/GenBank/DDBJ databases">
        <authorList>
            <person name="Varghese N."/>
            <person name="Submissions S."/>
        </authorList>
    </citation>
    <scope>NUCLEOTIDE SEQUENCE [LARGE SCALE GENOMIC DNA]</scope>
    <source>
        <strain evidence="6">CGMCC 1.7737</strain>
    </source>
</reference>
<dbReference type="Proteomes" id="UP000186914">
    <property type="component" value="Unassembled WGS sequence"/>
</dbReference>
<keyword evidence="2 4" id="KW-0456">Lyase</keyword>
<gene>
    <name evidence="4" type="primary">aroD</name>
    <name evidence="5" type="ORF">SAMN05421858_0367</name>
</gene>
<accession>A0A1N6VIC8</accession>
<evidence type="ECO:0000313" key="6">
    <source>
        <dbReference type="Proteomes" id="UP000186914"/>
    </source>
</evidence>
<keyword evidence="6" id="KW-1185">Reference proteome</keyword>
<dbReference type="GO" id="GO:0046279">
    <property type="term" value="P:3,4-dihydroxybenzoate biosynthetic process"/>
    <property type="evidence" value="ECO:0007669"/>
    <property type="project" value="UniProtKB-ARBA"/>
</dbReference>
<keyword evidence="3 4" id="KW-0704">Schiff base</keyword>
<comment type="function">
    <text evidence="4">Involved in the third step of the chorismate pathway, which leads to the biosynthesis of aromatic amino acids. Catalyzes the cis-dehydration of 3-dehydroquinate (DHQ) and introduces the first double bond of the aromatic ring to yield 3-dehydroshikimate.</text>
</comment>
<dbReference type="GO" id="GO:0008652">
    <property type="term" value="P:amino acid biosynthetic process"/>
    <property type="evidence" value="ECO:0007669"/>
    <property type="project" value="UniProtKB-KW"/>
</dbReference>
<feature type="binding site" evidence="4">
    <location>
        <position position="184"/>
    </location>
    <ligand>
        <name>3-dehydroquinate</name>
        <dbReference type="ChEBI" id="CHEBI:32364"/>
    </ligand>
</feature>
<evidence type="ECO:0000313" key="5">
    <source>
        <dbReference type="EMBL" id="SIQ77498.1"/>
    </source>
</evidence>
<organism evidence="5 6">
    <name type="scientific">Haladaptatus litoreus</name>
    <dbReference type="NCBI Taxonomy" id="553468"/>
    <lineage>
        <taxon>Archaea</taxon>
        <taxon>Methanobacteriati</taxon>
        <taxon>Methanobacteriota</taxon>
        <taxon>Stenosarchaea group</taxon>
        <taxon>Halobacteria</taxon>
        <taxon>Halobacteriales</taxon>
        <taxon>Haladaptataceae</taxon>
        <taxon>Haladaptatus</taxon>
    </lineage>
</organism>
<dbReference type="OrthoDB" id="34329at2157"/>
<feature type="binding site" evidence="4">
    <location>
        <position position="205"/>
    </location>
    <ligand>
        <name>3-dehydroquinate</name>
        <dbReference type="ChEBI" id="CHEBI:32364"/>
    </ligand>
</feature>
<keyword evidence="4" id="KW-0028">Amino-acid biosynthesis</keyword>
<dbReference type="CDD" id="cd00502">
    <property type="entry name" value="DHQase_I"/>
    <property type="match status" value="1"/>
</dbReference>
<dbReference type="RefSeq" id="WP_076427446.1">
    <property type="nucleotide sequence ID" value="NZ_FTNO01000001.1"/>
</dbReference>
<sequence>MTFDSFTLAASTAVLADEPHARDHADVVEFRMDLADDPLSQLADYDGELPILATNRASWEGGEATGDESRLDALETAAEYDTVAAIDLELECLLSGEGNRVAEHARKHDSAVVASIHDFEETPDENRLRELLEQATDYADVGKLAVTANSRSDVLDLLSVTNRLTERGRTVATMAMGEIGRHSRAVAPIYGSKIGYAPLNSADATAPGQYDLATLSQLVRELQG</sequence>
<name>A0A1N6VIC8_9EURY</name>
<dbReference type="InterPro" id="IPR050146">
    <property type="entry name" value="Type-I_3-dehydroquinase"/>
</dbReference>
<feature type="binding site" evidence="4">
    <location>
        <position position="209"/>
    </location>
    <ligand>
        <name>3-dehydroquinate</name>
        <dbReference type="ChEBI" id="CHEBI:32364"/>
    </ligand>
</feature>
<dbReference type="PANTHER" id="PTHR43699">
    <property type="entry name" value="3-DEHYDROQUINATE DEHYDRATASE"/>
    <property type="match status" value="1"/>
</dbReference>
<dbReference type="SUPFAM" id="SSF51569">
    <property type="entry name" value="Aldolase"/>
    <property type="match status" value="1"/>
</dbReference>
<dbReference type="AlphaFoldDB" id="A0A1N6VIC8"/>
<dbReference type="PANTHER" id="PTHR43699:SF1">
    <property type="entry name" value="3-DEHYDROQUINATE DEHYDRATASE"/>
    <property type="match status" value="1"/>
</dbReference>
<evidence type="ECO:0000256" key="1">
    <source>
        <dbReference type="ARBA" id="ARBA00001864"/>
    </source>
</evidence>
<evidence type="ECO:0000256" key="2">
    <source>
        <dbReference type="ARBA" id="ARBA00023239"/>
    </source>
</evidence>
<dbReference type="InterPro" id="IPR013785">
    <property type="entry name" value="Aldolase_TIM"/>
</dbReference>
<dbReference type="Pfam" id="PF01487">
    <property type="entry name" value="DHquinase_I"/>
    <property type="match status" value="1"/>
</dbReference>
<feature type="binding site" evidence="4">
    <location>
        <begin position="29"/>
        <end position="31"/>
    </location>
    <ligand>
        <name>3-dehydroquinate</name>
        <dbReference type="ChEBI" id="CHEBI:32364"/>
    </ligand>
</feature>
<feature type="binding site" evidence="4">
    <location>
        <position position="56"/>
    </location>
    <ligand>
        <name>3-dehydroquinate</name>
        <dbReference type="ChEBI" id="CHEBI:32364"/>
    </ligand>
</feature>
<dbReference type="GO" id="GO:0009073">
    <property type="term" value="P:aromatic amino acid family biosynthetic process"/>
    <property type="evidence" value="ECO:0007669"/>
    <property type="project" value="UniProtKB-KW"/>
</dbReference>
<comment type="subunit">
    <text evidence="4">Homodimer.</text>
</comment>
<protein>
    <recommendedName>
        <fullName evidence="4">3-dehydroquinate dehydratase</fullName>
        <shortName evidence="4">3-dehydroquinase</shortName>
        <ecNumber evidence="4">4.2.1.10</ecNumber>
    </recommendedName>
    <alternativeName>
        <fullName evidence="4">Type I DHQase</fullName>
    </alternativeName>
    <alternativeName>
        <fullName evidence="4">Type I dehydroquinase</fullName>
        <shortName evidence="4">DHQ1</shortName>
    </alternativeName>
</protein>
<dbReference type="EC" id="4.2.1.10" evidence="4"/>